<sequence length="530" mass="59021">MEATGAKVLDDGQKVVVNMKRKRSDKCAAEIVGVDRKVLSQQYILNSSFDKPDKCPDGCKNKYNSISRRSLLKNYTNFQKIELKTGLIKDIAWIDEAGHCFFPEVLVGDSEMHKCCNCEFEDDGANLEPTGTCEITLQLEIGITGTNSFGLEECVEESNHHAKRTKGNQNPVNNIENLEVDDNFNKISGAIMKVACEQFQSDKIISSELCGKLDYGMVKNMFVMGMNSVTGLDVIEIRRCSDSLMQTQMELFQKQVGITKKNRGNPNIQYGWLPSDRDALLSIMRHGPGYGLHGAPKIMSSYGSGVHLASMTCAHISAKYCDDDENGVRHIVLCRVILGNVEVVNPGSGQYCPSSGNFDCGVDDLQNPHYYIIWNMNINTRILPEYVVSFKASSIDKGVKVTGSKIDEWAFANNDRPTGKLQRVESGGQCAPVSDFEKGRQAVGLCSNPPKSPWMPFAKLFESISKDIAPDDMKLVTGHYELFRRKEISRDDFIKRLRSITGDKLLRSTILSVQRKPCTKSTSTSKEPKQ</sequence>
<dbReference type="InterPro" id="IPR057823">
    <property type="entry name" value="WWE_RCD1"/>
</dbReference>
<feature type="domain" description="PARP catalytic" evidence="5">
    <location>
        <begin position="191"/>
        <end position="410"/>
    </location>
</feature>
<dbReference type="AlphaFoldDB" id="A0A8K0MKI9"/>
<dbReference type="InterPro" id="IPR022003">
    <property type="entry name" value="RST"/>
</dbReference>
<feature type="domain" description="RST" evidence="6">
    <location>
        <begin position="448"/>
        <end position="519"/>
    </location>
</feature>
<evidence type="ECO:0000256" key="3">
    <source>
        <dbReference type="ARBA" id="ARBA00023016"/>
    </source>
</evidence>
<gene>
    <name evidence="7" type="ORF">FNV43_RR10060</name>
</gene>
<accession>A0A8K0MKI9</accession>
<dbReference type="InterPro" id="IPR012317">
    <property type="entry name" value="Poly(ADP-ribose)pol_cat_dom"/>
</dbReference>
<evidence type="ECO:0000256" key="1">
    <source>
        <dbReference type="ARBA" id="ARBA00004123"/>
    </source>
</evidence>
<dbReference type="Pfam" id="PF00644">
    <property type="entry name" value="PARP"/>
    <property type="match status" value="1"/>
</dbReference>
<dbReference type="Pfam" id="PF12174">
    <property type="entry name" value="RST"/>
    <property type="match status" value="1"/>
</dbReference>
<dbReference type="SUPFAM" id="SSF56399">
    <property type="entry name" value="ADP-ribosylation"/>
    <property type="match status" value="1"/>
</dbReference>
<evidence type="ECO:0000256" key="2">
    <source>
        <dbReference type="ARBA" id="ARBA00022473"/>
    </source>
</evidence>
<evidence type="ECO:0000259" key="6">
    <source>
        <dbReference type="PROSITE" id="PS51879"/>
    </source>
</evidence>
<evidence type="ECO:0000259" key="5">
    <source>
        <dbReference type="PROSITE" id="PS51059"/>
    </source>
</evidence>
<comment type="caution">
    <text evidence="7">The sequence shown here is derived from an EMBL/GenBank/DDBJ whole genome shotgun (WGS) entry which is preliminary data.</text>
</comment>
<evidence type="ECO:0000313" key="8">
    <source>
        <dbReference type="Proteomes" id="UP000796880"/>
    </source>
</evidence>
<keyword evidence="8" id="KW-1185">Reference proteome</keyword>
<dbReference type="PROSITE" id="PS51879">
    <property type="entry name" value="RST"/>
    <property type="match status" value="1"/>
</dbReference>
<dbReference type="PANTHER" id="PTHR32263">
    <property type="entry name" value="INACTIVE POLY [ADP-RIBOSE] POLYMERASE SRO4-RELATED"/>
    <property type="match status" value="1"/>
</dbReference>
<name>A0A8K0MKI9_9ROSA</name>
<dbReference type="OrthoDB" id="6133115at2759"/>
<dbReference type="GO" id="GO:0003950">
    <property type="term" value="F:NAD+ poly-ADP-ribosyltransferase activity"/>
    <property type="evidence" value="ECO:0007669"/>
    <property type="project" value="InterPro"/>
</dbReference>
<keyword evidence="3" id="KW-0346">Stress response</keyword>
<dbReference type="EMBL" id="VOIH02000004">
    <property type="protein sequence ID" value="KAF3449332.1"/>
    <property type="molecule type" value="Genomic_DNA"/>
</dbReference>
<comment type="subcellular location">
    <subcellularLocation>
        <location evidence="1">Nucleus</location>
    </subcellularLocation>
</comment>
<evidence type="ECO:0000256" key="4">
    <source>
        <dbReference type="ARBA" id="ARBA00023242"/>
    </source>
</evidence>
<dbReference type="Pfam" id="PF23467">
    <property type="entry name" value="WWE_5"/>
    <property type="match status" value="1"/>
</dbReference>
<evidence type="ECO:0008006" key="9">
    <source>
        <dbReference type="Google" id="ProtNLM"/>
    </source>
</evidence>
<dbReference type="Proteomes" id="UP000796880">
    <property type="component" value="Unassembled WGS sequence"/>
</dbReference>
<keyword evidence="4" id="KW-0539">Nucleus</keyword>
<dbReference type="InterPro" id="IPR044964">
    <property type="entry name" value="RCD1/SRO1-5"/>
</dbReference>
<proteinExistence type="predicted"/>
<dbReference type="PROSITE" id="PS51059">
    <property type="entry name" value="PARP_CATALYTIC"/>
    <property type="match status" value="1"/>
</dbReference>
<protein>
    <recommendedName>
        <fullName evidence="9">PARP</fullName>
    </recommendedName>
</protein>
<evidence type="ECO:0000313" key="7">
    <source>
        <dbReference type="EMBL" id="KAF3449332.1"/>
    </source>
</evidence>
<keyword evidence="2" id="KW-0217">Developmental protein</keyword>
<organism evidence="7 8">
    <name type="scientific">Rhamnella rubrinervis</name>
    <dbReference type="NCBI Taxonomy" id="2594499"/>
    <lineage>
        <taxon>Eukaryota</taxon>
        <taxon>Viridiplantae</taxon>
        <taxon>Streptophyta</taxon>
        <taxon>Embryophyta</taxon>
        <taxon>Tracheophyta</taxon>
        <taxon>Spermatophyta</taxon>
        <taxon>Magnoliopsida</taxon>
        <taxon>eudicotyledons</taxon>
        <taxon>Gunneridae</taxon>
        <taxon>Pentapetalae</taxon>
        <taxon>rosids</taxon>
        <taxon>fabids</taxon>
        <taxon>Rosales</taxon>
        <taxon>Rhamnaceae</taxon>
        <taxon>rhamnoid group</taxon>
        <taxon>Rhamneae</taxon>
        <taxon>Rhamnella</taxon>
    </lineage>
</organism>
<dbReference type="PANTHER" id="PTHR32263:SF5">
    <property type="entry name" value="INACTIVE POLY [ADP-RIBOSE] POLYMERASE SRO1-RELATED"/>
    <property type="match status" value="1"/>
</dbReference>
<reference evidence="7" key="1">
    <citation type="submission" date="2020-03" db="EMBL/GenBank/DDBJ databases">
        <title>A high-quality chromosome-level genome assembly of a woody plant with both climbing and erect habits, Rhamnella rubrinervis.</title>
        <authorList>
            <person name="Lu Z."/>
            <person name="Yang Y."/>
            <person name="Zhu X."/>
            <person name="Sun Y."/>
        </authorList>
    </citation>
    <scope>NUCLEOTIDE SEQUENCE</scope>
    <source>
        <strain evidence="7">BYM</strain>
        <tissue evidence="7">Leaf</tissue>
    </source>
</reference>
<dbReference type="Gene3D" id="3.90.228.10">
    <property type="match status" value="1"/>
</dbReference>
<dbReference type="GO" id="GO:0005634">
    <property type="term" value="C:nucleus"/>
    <property type="evidence" value="ECO:0007669"/>
    <property type="project" value="UniProtKB-SubCell"/>
</dbReference>